<keyword evidence="1" id="KW-0596">Phosphopantetheine</keyword>
<organism evidence="11 12">
    <name type="scientific">Aspergillus bombycis</name>
    <dbReference type="NCBI Taxonomy" id="109264"/>
    <lineage>
        <taxon>Eukaryota</taxon>
        <taxon>Fungi</taxon>
        <taxon>Dikarya</taxon>
        <taxon>Ascomycota</taxon>
        <taxon>Pezizomycotina</taxon>
        <taxon>Eurotiomycetes</taxon>
        <taxon>Eurotiomycetidae</taxon>
        <taxon>Eurotiales</taxon>
        <taxon>Aspergillaceae</taxon>
        <taxon>Aspergillus</taxon>
    </lineage>
</organism>
<dbReference type="RefSeq" id="XP_022394189.1">
    <property type="nucleotide sequence ID" value="XM_022528155.1"/>
</dbReference>
<feature type="domain" description="PKS/mFAS DH" evidence="10">
    <location>
        <begin position="989"/>
        <end position="1301"/>
    </location>
</feature>
<dbReference type="SMART" id="SM00829">
    <property type="entry name" value="PKS_ER"/>
    <property type="match status" value="1"/>
</dbReference>
<evidence type="ECO:0000313" key="11">
    <source>
        <dbReference type="EMBL" id="OGM50472.1"/>
    </source>
</evidence>
<dbReference type="InterPro" id="IPR013154">
    <property type="entry name" value="ADH-like_N"/>
</dbReference>
<dbReference type="InterPro" id="IPR049551">
    <property type="entry name" value="PKS_DH_C"/>
</dbReference>
<dbReference type="InterPro" id="IPR029063">
    <property type="entry name" value="SAM-dependent_MTases_sf"/>
</dbReference>
<evidence type="ECO:0000256" key="2">
    <source>
        <dbReference type="ARBA" id="ARBA00022553"/>
    </source>
</evidence>
<dbReference type="Pfam" id="PF00698">
    <property type="entry name" value="Acyl_transf_1"/>
    <property type="match status" value="1"/>
</dbReference>
<evidence type="ECO:0000256" key="7">
    <source>
        <dbReference type="PROSITE-ProRule" id="PRU01363"/>
    </source>
</evidence>
<feature type="non-terminal residue" evidence="11">
    <location>
        <position position="1"/>
    </location>
</feature>
<dbReference type="Gene3D" id="3.40.47.10">
    <property type="match status" value="1"/>
</dbReference>
<evidence type="ECO:0000259" key="10">
    <source>
        <dbReference type="PROSITE" id="PS52019"/>
    </source>
</evidence>
<dbReference type="InterPro" id="IPR016036">
    <property type="entry name" value="Malonyl_transacylase_ACP-bd"/>
</dbReference>
<dbReference type="STRING" id="109264.A0A1F8AFM9"/>
<dbReference type="Pfam" id="PF16197">
    <property type="entry name" value="KAsynt_C_assoc"/>
    <property type="match status" value="1"/>
</dbReference>
<dbReference type="InterPro" id="IPR013217">
    <property type="entry name" value="Methyltransf_12"/>
</dbReference>
<keyword evidence="6" id="KW-0012">Acyltransferase</keyword>
<dbReference type="Pfam" id="PF08659">
    <property type="entry name" value="KR"/>
    <property type="match status" value="1"/>
</dbReference>
<evidence type="ECO:0000256" key="1">
    <source>
        <dbReference type="ARBA" id="ARBA00022450"/>
    </source>
</evidence>
<dbReference type="SUPFAM" id="SSF53901">
    <property type="entry name" value="Thiolase-like"/>
    <property type="match status" value="1"/>
</dbReference>
<comment type="caution">
    <text evidence="11">The sequence shown here is derived from an EMBL/GenBank/DDBJ whole genome shotgun (WGS) entry which is preliminary data.</text>
</comment>
<dbReference type="Pfam" id="PF08240">
    <property type="entry name" value="ADH_N"/>
    <property type="match status" value="1"/>
</dbReference>
<dbReference type="Pfam" id="PF14765">
    <property type="entry name" value="PS-DH"/>
    <property type="match status" value="1"/>
</dbReference>
<dbReference type="InterPro" id="IPR020841">
    <property type="entry name" value="PKS_Beta-ketoAc_synthase_dom"/>
</dbReference>
<dbReference type="GO" id="GO:0006633">
    <property type="term" value="P:fatty acid biosynthetic process"/>
    <property type="evidence" value="ECO:0007669"/>
    <property type="project" value="TreeGrafter"/>
</dbReference>
<dbReference type="InterPro" id="IPR014043">
    <property type="entry name" value="Acyl_transferase_dom"/>
</dbReference>
<dbReference type="InterPro" id="IPR001227">
    <property type="entry name" value="Ac_transferase_dom_sf"/>
</dbReference>
<dbReference type="InterPro" id="IPR011032">
    <property type="entry name" value="GroES-like_sf"/>
</dbReference>
<dbReference type="InterPro" id="IPR050091">
    <property type="entry name" value="PKS_NRPS_Biosynth_Enz"/>
</dbReference>
<evidence type="ECO:0000313" key="12">
    <source>
        <dbReference type="Proteomes" id="UP000179179"/>
    </source>
</evidence>
<keyword evidence="12" id="KW-1185">Reference proteome</keyword>
<feature type="region of interest" description="N-terminal hotdog fold" evidence="7">
    <location>
        <begin position="989"/>
        <end position="1121"/>
    </location>
</feature>
<dbReference type="SMART" id="SM00822">
    <property type="entry name" value="PKS_KR"/>
    <property type="match status" value="1"/>
</dbReference>
<dbReference type="Proteomes" id="UP000179179">
    <property type="component" value="Unassembled WGS sequence"/>
</dbReference>
<protein>
    <submittedName>
        <fullName evidence="11">Putative polyketide synthase</fullName>
    </submittedName>
</protein>
<dbReference type="Pfam" id="PF08242">
    <property type="entry name" value="Methyltransf_12"/>
    <property type="match status" value="1"/>
</dbReference>
<dbReference type="InterPro" id="IPR006162">
    <property type="entry name" value="Ppantetheine_attach_site"/>
</dbReference>
<keyword evidence="4" id="KW-0521">NADP</keyword>
<dbReference type="SUPFAM" id="SSF50129">
    <property type="entry name" value="GroES-like"/>
    <property type="match status" value="1"/>
</dbReference>
<dbReference type="InterPro" id="IPR042104">
    <property type="entry name" value="PKS_dehydratase_sf"/>
</dbReference>
<dbReference type="SMART" id="SM00827">
    <property type="entry name" value="PKS_AT"/>
    <property type="match status" value="1"/>
</dbReference>
<dbReference type="FunFam" id="3.40.50.720:FF:000209">
    <property type="entry name" value="Polyketide synthase Pks12"/>
    <property type="match status" value="1"/>
</dbReference>
<keyword evidence="2" id="KW-0597">Phosphoprotein</keyword>
<evidence type="ECO:0000256" key="5">
    <source>
        <dbReference type="ARBA" id="ARBA00023268"/>
    </source>
</evidence>
<dbReference type="InterPro" id="IPR013968">
    <property type="entry name" value="PKS_KR"/>
</dbReference>
<dbReference type="InterPro" id="IPR002364">
    <property type="entry name" value="Quin_OxRdtase/zeta-crystal_CS"/>
</dbReference>
<dbReference type="SMART" id="SM00825">
    <property type="entry name" value="PKS_KS"/>
    <property type="match status" value="1"/>
</dbReference>
<dbReference type="PANTHER" id="PTHR43775">
    <property type="entry name" value="FATTY ACID SYNTHASE"/>
    <property type="match status" value="1"/>
</dbReference>
<dbReference type="SUPFAM" id="SSF53335">
    <property type="entry name" value="S-adenosyl-L-methionine-dependent methyltransferases"/>
    <property type="match status" value="1"/>
</dbReference>
<dbReference type="PROSITE" id="PS52019">
    <property type="entry name" value="PKS_MFAS_DH"/>
    <property type="match status" value="1"/>
</dbReference>
<dbReference type="InterPro" id="IPR009081">
    <property type="entry name" value="PP-bd_ACP"/>
</dbReference>
<dbReference type="CDD" id="cd05274">
    <property type="entry name" value="KR_FAS_SDR_x"/>
    <property type="match status" value="1"/>
</dbReference>
<dbReference type="GO" id="GO:0044550">
    <property type="term" value="P:secondary metabolite biosynthetic process"/>
    <property type="evidence" value="ECO:0007669"/>
    <property type="project" value="TreeGrafter"/>
</dbReference>
<dbReference type="OrthoDB" id="329835at2759"/>
<dbReference type="GO" id="GO:1901336">
    <property type="term" value="P:lactone biosynthetic process"/>
    <property type="evidence" value="ECO:0007669"/>
    <property type="project" value="UniProtKB-ARBA"/>
</dbReference>
<dbReference type="InterPro" id="IPR016035">
    <property type="entry name" value="Acyl_Trfase/lysoPLipase"/>
</dbReference>
<dbReference type="SMART" id="SM00826">
    <property type="entry name" value="PKS_DH"/>
    <property type="match status" value="1"/>
</dbReference>
<dbReference type="SUPFAM" id="SSF52151">
    <property type="entry name" value="FabD/lysophospholipase-like"/>
    <property type="match status" value="1"/>
</dbReference>
<dbReference type="PROSITE" id="PS01162">
    <property type="entry name" value="QOR_ZETA_CRYSTAL"/>
    <property type="match status" value="1"/>
</dbReference>
<dbReference type="CDD" id="cd05195">
    <property type="entry name" value="enoyl_red"/>
    <property type="match status" value="1"/>
</dbReference>
<dbReference type="InterPro" id="IPR020806">
    <property type="entry name" value="PKS_PP-bd"/>
</dbReference>
<dbReference type="SUPFAM" id="SSF47336">
    <property type="entry name" value="ACP-like"/>
    <property type="match status" value="1"/>
</dbReference>
<dbReference type="Pfam" id="PF00109">
    <property type="entry name" value="ketoacyl-synt"/>
    <property type="match status" value="1"/>
</dbReference>
<feature type="active site" description="Proton acceptor; for dehydratase activity" evidence="7">
    <location>
        <position position="1021"/>
    </location>
</feature>
<dbReference type="GeneID" id="34444415"/>
<dbReference type="EMBL" id="LYCR01000003">
    <property type="protein sequence ID" value="OGM50472.1"/>
    <property type="molecule type" value="Genomic_DNA"/>
</dbReference>
<dbReference type="GO" id="GO:0008270">
    <property type="term" value="F:zinc ion binding"/>
    <property type="evidence" value="ECO:0007669"/>
    <property type="project" value="InterPro"/>
</dbReference>
<evidence type="ECO:0000256" key="3">
    <source>
        <dbReference type="ARBA" id="ARBA00022679"/>
    </source>
</evidence>
<dbReference type="InterPro" id="IPR014030">
    <property type="entry name" value="Ketoacyl_synth_N"/>
</dbReference>
<dbReference type="InterPro" id="IPR020807">
    <property type="entry name" value="PKS_DH"/>
</dbReference>
<dbReference type="PROSITE" id="PS00012">
    <property type="entry name" value="PHOSPHOPANTETHEINE"/>
    <property type="match status" value="1"/>
</dbReference>
<keyword evidence="5" id="KW-0511">Multifunctional enzyme</keyword>
<dbReference type="GO" id="GO:0016491">
    <property type="term" value="F:oxidoreductase activity"/>
    <property type="evidence" value="ECO:0007669"/>
    <property type="project" value="InterPro"/>
</dbReference>
<dbReference type="InterPro" id="IPR016039">
    <property type="entry name" value="Thiolase-like"/>
</dbReference>
<dbReference type="PROSITE" id="PS50075">
    <property type="entry name" value="CARRIER"/>
    <property type="match status" value="1"/>
</dbReference>
<feature type="domain" description="Ketosynthase family 3 (KS3)" evidence="9">
    <location>
        <begin position="35"/>
        <end position="460"/>
    </location>
</feature>
<dbReference type="InterPro" id="IPR036291">
    <property type="entry name" value="NAD(P)-bd_dom_sf"/>
</dbReference>
<dbReference type="InterPro" id="IPR049552">
    <property type="entry name" value="PKS_DH_N"/>
</dbReference>
<gene>
    <name evidence="11" type="ORF">ABOM_001025</name>
</gene>
<dbReference type="CDD" id="cd02440">
    <property type="entry name" value="AdoMet_MTases"/>
    <property type="match status" value="1"/>
</dbReference>
<accession>A0A1F8AFM9</accession>
<dbReference type="InterPro" id="IPR036736">
    <property type="entry name" value="ACP-like_sf"/>
</dbReference>
<dbReference type="PANTHER" id="PTHR43775:SF29">
    <property type="entry name" value="ASPERFURANONE POLYKETIDE SYNTHASE AFOG-RELATED"/>
    <property type="match status" value="1"/>
</dbReference>
<dbReference type="Pfam" id="PF21089">
    <property type="entry name" value="PKS_DH_N"/>
    <property type="match status" value="1"/>
</dbReference>
<feature type="region of interest" description="C-terminal hotdog fold" evidence="7">
    <location>
        <begin position="1151"/>
        <end position="1301"/>
    </location>
</feature>
<dbReference type="InterPro" id="IPR049900">
    <property type="entry name" value="PKS_mFAS_DH"/>
</dbReference>
<dbReference type="Gene3D" id="3.10.129.110">
    <property type="entry name" value="Polyketide synthase dehydratase"/>
    <property type="match status" value="1"/>
</dbReference>
<proteinExistence type="predicted"/>
<dbReference type="Gene3D" id="1.10.1200.10">
    <property type="entry name" value="ACP-like"/>
    <property type="match status" value="1"/>
</dbReference>
<dbReference type="Pfam" id="PF23297">
    <property type="entry name" value="ACP_SdgA_C"/>
    <property type="match status" value="1"/>
</dbReference>
<evidence type="ECO:0000256" key="4">
    <source>
        <dbReference type="ARBA" id="ARBA00022857"/>
    </source>
</evidence>
<evidence type="ECO:0000259" key="8">
    <source>
        <dbReference type="PROSITE" id="PS50075"/>
    </source>
</evidence>
<dbReference type="InterPro" id="IPR032821">
    <property type="entry name" value="PKS_assoc"/>
</dbReference>
<dbReference type="InterPro" id="IPR020843">
    <property type="entry name" value="ER"/>
</dbReference>
<dbReference type="Pfam" id="PF02801">
    <property type="entry name" value="Ketoacyl-synt_C"/>
    <property type="match status" value="1"/>
</dbReference>
<name>A0A1F8AFM9_9EURO</name>
<feature type="active site" description="Proton donor; for dehydratase activity" evidence="7">
    <location>
        <position position="1211"/>
    </location>
</feature>
<dbReference type="SUPFAM" id="SSF55048">
    <property type="entry name" value="Probable ACP-binding domain of malonyl-CoA ACP transacylase"/>
    <property type="match status" value="1"/>
</dbReference>
<dbReference type="Gene3D" id="3.90.180.10">
    <property type="entry name" value="Medium-chain alcohol dehydrogenases, catalytic domain"/>
    <property type="match status" value="1"/>
</dbReference>
<evidence type="ECO:0000259" key="9">
    <source>
        <dbReference type="PROSITE" id="PS52004"/>
    </source>
</evidence>
<dbReference type="Pfam" id="PF13602">
    <property type="entry name" value="ADH_zinc_N_2"/>
    <property type="match status" value="1"/>
</dbReference>
<sequence>RKPDIHPTSAYTQIHCLRIDLSCMSMMSTSSEQGLPPLAIVGISLKFPGDAVTPDDFWKMLLEGRATASEFPPDRLNINAHYHPDRDRLDRLSLRGGNFMKGDLGAFDAGFFTINATEAEAMDPQQRLILEASYRALENAGITMAEASGSKTCVFTGSFSHDYHTLQVKDPMRLPKWHATGTSMNMLSNRVSWFFNLQGPGATVDTACSSSLMAIDLACQSIWSGHSSMGLAIGSNTILAVEMSLCLDNLGLLSKDSRSYSFDQRGNGYARGEGVGVLVIRPLEEAIRNGDTIRAVIRSSASNQDGRTPGIMQPSGTMQEKLIRDTYERGGLSLATTRYFEAHGTGTVVGDPIEARAIGGIFRQYRSADDPLYIGSVKSSVGHLEGASGVAGVIKVVLALEKGIIPPNAGLETLNHRIDDEFLHIKAPQEPVSWPVDGLRRASVSSFGFGGSNTHIVLDDALNYLQMNGLQGNHNTTAPLRTMCVESDHTDGTPDDTLDEAKLLVWSAADENGISRIQDKWRSFFSSLQVSNKEKKAYLNNLAYTLAHRRSHHLWRTFATVRCSDDWSAIVDKFARPCRSISTPNMGFVFTGQGAQWYAMGRELISGYSVFRESVQAANRYLQTLGCQWDLLEELQKPEESSNVNKTEYSQPLCTALQVGLVDLLAHFKIFPKVVIGHSAGEIAAAYCASAIDRHSAWKIAFYRGKWSSQLEKSSYVKGSMLAVALSPKDVEPYLKKVAGECEILRLTVACINSPTSVTISGEEGQIDMLKSTLSVENIFCRKLKVKVAYHSFQMHEIAAQYQSAMGQLEKGPEHQAPIEMVSSVTGAWVKPEDLREPSYWVQNMVSPVKFSDALLILCSKTETPKRKLDLSHRRALPIHHLVELGPHSALQAPIKENLNSASRQSVGYYSLLVRGVPAIDTVMAVAGYLHAAGYSIDLGAVNNLDNIEEKGLLKSLPDLPEYPFNHNKIYWHESQMSKNHRLAKIARNDLLGSPDLNWNPLEPRWRNIIKLSEMPWVRDHQVNGTILYPAAGMVVMAVEAAKQLAIAGRQISSFNIKDVTLHAAIPIQEQNDVETAFHMRPIKELMSAASHWYEFALYMNTDSSWVSNCTGTIQVAYYPEKPDPVDGGHLERDLASQQINAYLKASQECTSPAEVQALYSHLKACGYEYGAAFQRIAALSANPMDCTCVTGEVSNRPSTSDETIHPTVLDALFQTSLWPMTGCGAEVISTAVPTRIKNIAVSVDGLNTINPDNFKVHTRVEAPGHSDISAAITAFDNQLGKAVVVVDGLRCTAVSELATAETHSSTDDQLCHRVEWKPDIRLLQNDDIGQICRQTSVNTSTLEDFYIEVDFLLLARLLEALEVLAERNLTPSKPHFKKYLEWAATQKRLFSDGQLLFSLEPWKSRFHDIEYIQALDTRLYESNPQGKFLVSFSRNFTKLLCEELDPLEFIFTGGLIDDHYFDSIDRSNSSSRITAYLELLVHANPQMRILEIGAGTGSATRIFLRTLGRGQDDSKPSRYAHWVYTDISRSFFGDAAVQFAAEGDRMSFTTLDIEHDPEQQGFECGTYDMVVASLVIHATSDLTKTLTHVRKLLKPGGKLIMNEMTNPERSAYVFGLLEGWWLGCESYRSLGPCIDERHWHKLLLQTGFSGCDLVFPDVEKSTCQENAFIIATATQSARETARGPRIQIVHDPIDSVQAKLARLLEEGCRDLTGSTVECVAFEETGSSNDLLRVFLLEYSKPVLYDMKQEVYTRLQTLLLSTETTLWVTGGGGKDLTRPDLHLIDGLFRVLSEEDGGRNRYILSLEQQQTEGHPHHQLVLDLISHILSPVSPVIDSEYTEHQGVLQVRRMVSHLPLNSAVSIQTNPQQAIMRPLGCGTELRLDASSSSMANGFRFIEAGWSGRSLAANEVELEVSYVGVNFRDILIALGQLNVGGIGLECSGTITRVGTSCHKFKTGDTVVGFLRDCYSTHIRFLETDPVVHVPQGISLTAAASIPANFITAYMGLKELARIQPGESVLVHSGAGGTGQAAIQIAKHFGAHVYTTVGSESKKAFLMERYGIPESHIYSSRSTLFSKAILQQTAGKGIDIILNSLSGESLIKSWECIAPYGRFIEIGKRDILSNTKLPMIQFAKNTTFISLDLGSLAKDRPAACVSALSEILALVVEGKLQPPSPIATYGVGEMEKAFRQMQGGKHHGKLVIEMRRDDPVMTMLKPKPNAFFDPNATYVISGGLGGLGQNAVHWLVSRGARNLLLLSRSGADSNPEGRKLLDQLHGHGVKALAPACDVSDAQSLRKALDACQLQMMPPIKGCIQGAMVLHDVLYEDMPYTGWQTAVNPKVQGSWNLHELLPQGMDFFILLSSINGLIGSRGQANYGAGNTFQDALAHYRVSIGERATSLDLGLFTFAGAVAKDPKLREMMQNNSVLEPVTEAQFHALLDSYCNPAVARDLGLSCQTAIGIHPVVMERGAARAYWLEKPAFGLLQLDQTSQGDQQGQARGVDIAAALQSAASLAEATTLTAEALTLKLCRVLSLSESDLDGNKPLHEYGVDSLVAVELRSWFSKEMQADVAVFDIMGRATVYSLAQLAAGRSKLEKGWTA</sequence>
<keyword evidence="3" id="KW-0808">Transferase</keyword>
<evidence type="ECO:0000256" key="6">
    <source>
        <dbReference type="ARBA" id="ARBA00023315"/>
    </source>
</evidence>
<dbReference type="GO" id="GO:0031177">
    <property type="term" value="F:phosphopantetheine binding"/>
    <property type="evidence" value="ECO:0007669"/>
    <property type="project" value="InterPro"/>
</dbReference>
<dbReference type="PROSITE" id="PS52004">
    <property type="entry name" value="KS3_2"/>
    <property type="match status" value="1"/>
</dbReference>
<dbReference type="SMART" id="SM00823">
    <property type="entry name" value="PKS_PP"/>
    <property type="match status" value="1"/>
</dbReference>
<dbReference type="Gene3D" id="3.40.366.10">
    <property type="entry name" value="Malonyl-Coenzyme A Acyl Carrier Protein, domain 2"/>
    <property type="match status" value="1"/>
</dbReference>
<dbReference type="Gene3D" id="3.40.50.150">
    <property type="entry name" value="Vaccinia Virus protein VP39"/>
    <property type="match status" value="1"/>
</dbReference>
<dbReference type="SUPFAM" id="SSF51735">
    <property type="entry name" value="NAD(P)-binding Rossmann-fold domains"/>
    <property type="match status" value="2"/>
</dbReference>
<dbReference type="Gene3D" id="3.40.50.720">
    <property type="entry name" value="NAD(P)-binding Rossmann-like Domain"/>
    <property type="match status" value="1"/>
</dbReference>
<feature type="domain" description="Carrier" evidence="8">
    <location>
        <begin position="2513"/>
        <end position="2590"/>
    </location>
</feature>
<reference evidence="11 12" key="1">
    <citation type="journal article" date="2016" name="Genome Biol. Evol.">
        <title>Draft genome sequence of an aflatoxigenic Aspergillus species, A. bombycis.</title>
        <authorList>
            <person name="Moore G.G."/>
            <person name="Mack B.M."/>
            <person name="Beltz S.B."/>
            <person name="Gilbert M.K."/>
        </authorList>
    </citation>
    <scope>NUCLEOTIDE SEQUENCE [LARGE SCALE GENOMIC DNA]</scope>
    <source>
        <strain evidence="12">NRRL 26010</strain>
    </source>
</reference>
<dbReference type="InterPro" id="IPR014031">
    <property type="entry name" value="Ketoacyl_synth_C"/>
</dbReference>
<dbReference type="CDD" id="cd00833">
    <property type="entry name" value="PKS"/>
    <property type="match status" value="1"/>
</dbReference>
<dbReference type="InterPro" id="IPR057326">
    <property type="entry name" value="KR_dom"/>
</dbReference>
<dbReference type="GO" id="GO:0004312">
    <property type="term" value="F:fatty acid synthase activity"/>
    <property type="evidence" value="ECO:0007669"/>
    <property type="project" value="TreeGrafter"/>
</dbReference>